<name>A0A1H3K3H6_9PROT</name>
<dbReference type="AlphaFoldDB" id="A0A1H3K3H6"/>
<gene>
    <name evidence="1" type="ORF">SAMN05421881_103710</name>
</gene>
<proteinExistence type="predicted"/>
<evidence type="ECO:0000313" key="2">
    <source>
        <dbReference type="Proteomes" id="UP000198640"/>
    </source>
</evidence>
<accession>A0A1H3K3H6</accession>
<evidence type="ECO:0000313" key="1">
    <source>
        <dbReference type="EMBL" id="SDY46148.1"/>
    </source>
</evidence>
<reference evidence="1 2" key="1">
    <citation type="submission" date="2016-10" db="EMBL/GenBank/DDBJ databases">
        <authorList>
            <person name="de Groot N.N."/>
        </authorList>
    </citation>
    <scope>NUCLEOTIDE SEQUENCE [LARGE SCALE GENOMIC DNA]</scope>
    <source>
        <strain evidence="1 2">Nm1</strain>
    </source>
</reference>
<dbReference type="STRING" id="44576.SAMN05421881_103710"/>
<dbReference type="Proteomes" id="UP000198640">
    <property type="component" value="Unassembled WGS sequence"/>
</dbReference>
<keyword evidence="2" id="KW-1185">Reference proteome</keyword>
<dbReference type="EMBL" id="FNOY01000037">
    <property type="protein sequence ID" value="SDY46148.1"/>
    <property type="molecule type" value="Genomic_DNA"/>
</dbReference>
<protein>
    <submittedName>
        <fullName evidence="1">Uncharacterized protein</fullName>
    </submittedName>
</protein>
<organism evidence="1 2">
    <name type="scientific">Nitrosomonas halophila</name>
    <dbReference type="NCBI Taxonomy" id="44576"/>
    <lineage>
        <taxon>Bacteria</taxon>
        <taxon>Pseudomonadati</taxon>
        <taxon>Pseudomonadota</taxon>
        <taxon>Betaproteobacteria</taxon>
        <taxon>Nitrosomonadales</taxon>
        <taxon>Nitrosomonadaceae</taxon>
        <taxon>Nitrosomonas</taxon>
    </lineage>
</organism>
<sequence>MNALGFLGAARGRFGEDAGNSMIFIGKQGAEARFEQARFGGSSVSVGLMERSKKTASKSSNYSASI</sequence>